<dbReference type="InterPro" id="IPR041489">
    <property type="entry name" value="PDZ_6"/>
</dbReference>
<evidence type="ECO:0000313" key="4">
    <source>
        <dbReference type="Proteomes" id="UP000197361"/>
    </source>
</evidence>
<dbReference type="SMART" id="SM00228">
    <property type="entry name" value="PDZ"/>
    <property type="match status" value="1"/>
</dbReference>
<name>A0A246JSU6_9SPHN</name>
<dbReference type="EMBL" id="NISK01000003">
    <property type="protein sequence ID" value="OWQ96085.1"/>
    <property type="molecule type" value="Genomic_DNA"/>
</dbReference>
<evidence type="ECO:0000259" key="2">
    <source>
        <dbReference type="SMART" id="SM00228"/>
    </source>
</evidence>
<dbReference type="GO" id="GO:0008233">
    <property type="term" value="F:peptidase activity"/>
    <property type="evidence" value="ECO:0007669"/>
    <property type="project" value="UniProtKB-KW"/>
</dbReference>
<dbReference type="AlphaFoldDB" id="A0A246JSU6"/>
<evidence type="ECO:0000313" key="3">
    <source>
        <dbReference type="EMBL" id="OWQ96085.1"/>
    </source>
</evidence>
<proteinExistence type="predicted"/>
<accession>A0A246JSU6</accession>
<dbReference type="InterPro" id="IPR001478">
    <property type="entry name" value="PDZ"/>
</dbReference>
<keyword evidence="3" id="KW-0645">Protease</keyword>
<protein>
    <submittedName>
        <fullName evidence="3">Serine protease</fullName>
    </submittedName>
</protein>
<dbReference type="InterPro" id="IPR018649">
    <property type="entry name" value="SHOCT"/>
</dbReference>
<dbReference type="OrthoDB" id="7557664at2"/>
<dbReference type="GO" id="GO:0006508">
    <property type="term" value="P:proteolysis"/>
    <property type="evidence" value="ECO:0007669"/>
    <property type="project" value="UniProtKB-KW"/>
</dbReference>
<dbReference type="Pfam" id="PF09851">
    <property type="entry name" value="SHOCT"/>
    <property type="match status" value="1"/>
</dbReference>
<reference evidence="3 4" key="1">
    <citation type="journal article" date="2010" name="Int. J. Syst. Evol. Microbiol.">
        <title>Sphingopyxis bauzanensis sp. nov., a psychrophilic bacterium isolated from soil.</title>
        <authorList>
            <person name="Zhang D.C."/>
            <person name="Liu H.C."/>
            <person name="Xin Y.H."/>
            <person name="Zhou Y.G."/>
            <person name="Schinner F."/>
            <person name="Margesin R."/>
        </authorList>
    </citation>
    <scope>NUCLEOTIDE SEQUENCE [LARGE SCALE GENOMIC DNA]</scope>
    <source>
        <strain evidence="3 4">DSM 22271</strain>
    </source>
</reference>
<dbReference type="Pfam" id="PF17820">
    <property type="entry name" value="PDZ_6"/>
    <property type="match status" value="1"/>
</dbReference>
<keyword evidence="3" id="KW-0378">Hydrolase</keyword>
<dbReference type="SUPFAM" id="SSF50156">
    <property type="entry name" value="PDZ domain-like"/>
    <property type="match status" value="1"/>
</dbReference>
<comment type="caution">
    <text evidence="3">The sequence shown here is derived from an EMBL/GenBank/DDBJ whole genome shotgun (WGS) entry which is preliminary data.</text>
</comment>
<feature type="chain" id="PRO_5012286684" evidence="1">
    <location>
        <begin position="22"/>
        <end position="303"/>
    </location>
</feature>
<organism evidence="3 4">
    <name type="scientific">Sphingopyxis bauzanensis</name>
    <dbReference type="NCBI Taxonomy" id="651663"/>
    <lineage>
        <taxon>Bacteria</taxon>
        <taxon>Pseudomonadati</taxon>
        <taxon>Pseudomonadota</taxon>
        <taxon>Alphaproteobacteria</taxon>
        <taxon>Sphingomonadales</taxon>
        <taxon>Sphingomonadaceae</taxon>
        <taxon>Sphingopyxis</taxon>
    </lineage>
</organism>
<keyword evidence="4" id="KW-1185">Reference proteome</keyword>
<sequence length="303" mass="32871">MRFGRLVFVVALTHVSAPALADEFMAVTPTGAAEMLFPNHATEVVGKLSNKCIDARWTVISSNPTDLVCEAPMNMGQSVLGQMLMGNSYSTPPRRFFRFNVAEINGVSRVQASGWMELQMAFGQMKRTDFSGPEFQNSIFSFMSAAGGTFPVGTRFPNHVMMGFKSEDYPIGKNAALRVTEVDPGSPAEAAGIKPNDIVFSVAGKKFKQYDDYLDATAKAAQTPTYVVELMRDGKPVKVTVARAFRPDWTDVAKPAPDTSPAEVKVVTAPSVADELGKLAKLRDDGVLTDSEFDAQKKKLLGL</sequence>
<feature type="signal peptide" evidence="1">
    <location>
        <begin position="1"/>
        <end position="21"/>
    </location>
</feature>
<gene>
    <name evidence="3" type="ORF">CDQ92_15285</name>
</gene>
<evidence type="ECO:0000256" key="1">
    <source>
        <dbReference type="SAM" id="SignalP"/>
    </source>
</evidence>
<feature type="domain" description="PDZ" evidence="2">
    <location>
        <begin position="160"/>
        <end position="234"/>
    </location>
</feature>
<dbReference type="Proteomes" id="UP000197361">
    <property type="component" value="Unassembled WGS sequence"/>
</dbReference>
<keyword evidence="1" id="KW-0732">Signal</keyword>
<dbReference type="Gene3D" id="2.30.42.10">
    <property type="match status" value="1"/>
</dbReference>
<dbReference type="InterPro" id="IPR036034">
    <property type="entry name" value="PDZ_sf"/>
</dbReference>